<organism evidence="1 2">
    <name type="scientific">Populus trichocarpa</name>
    <name type="common">Western balsam poplar</name>
    <name type="synonym">Populus balsamifera subsp. trichocarpa</name>
    <dbReference type="NCBI Taxonomy" id="3694"/>
    <lineage>
        <taxon>Eukaryota</taxon>
        <taxon>Viridiplantae</taxon>
        <taxon>Streptophyta</taxon>
        <taxon>Embryophyta</taxon>
        <taxon>Tracheophyta</taxon>
        <taxon>Spermatophyta</taxon>
        <taxon>Magnoliopsida</taxon>
        <taxon>eudicotyledons</taxon>
        <taxon>Gunneridae</taxon>
        <taxon>Pentapetalae</taxon>
        <taxon>rosids</taxon>
        <taxon>fabids</taxon>
        <taxon>Malpighiales</taxon>
        <taxon>Salicaceae</taxon>
        <taxon>Saliceae</taxon>
        <taxon>Populus</taxon>
    </lineage>
</organism>
<dbReference type="AlphaFoldDB" id="A0A3N7G5P5"/>
<keyword evidence="2" id="KW-1185">Reference proteome</keyword>
<dbReference type="InParanoid" id="A0A3N7G5P5"/>
<evidence type="ECO:0000313" key="1">
    <source>
        <dbReference type="EMBL" id="RQP02498.1"/>
    </source>
</evidence>
<name>A0A3N7G5P5_POPTR</name>
<dbReference type="EMBL" id="CM009307">
    <property type="protein sequence ID" value="RQP02498.1"/>
    <property type="molecule type" value="Genomic_DNA"/>
</dbReference>
<protein>
    <submittedName>
        <fullName evidence="1">Uncharacterized protein</fullName>
    </submittedName>
</protein>
<evidence type="ECO:0000313" key="2">
    <source>
        <dbReference type="Proteomes" id="UP000006729"/>
    </source>
</evidence>
<proteinExistence type="predicted"/>
<reference evidence="1 2" key="1">
    <citation type="journal article" date="2006" name="Science">
        <title>The genome of black cottonwood, Populus trichocarpa (Torr. &amp; Gray).</title>
        <authorList>
            <person name="Tuskan G.A."/>
            <person name="Difazio S."/>
            <person name="Jansson S."/>
            <person name="Bohlmann J."/>
            <person name="Grigoriev I."/>
            <person name="Hellsten U."/>
            <person name="Putnam N."/>
            <person name="Ralph S."/>
            <person name="Rombauts S."/>
            <person name="Salamov A."/>
            <person name="Schein J."/>
            <person name="Sterck L."/>
            <person name="Aerts A."/>
            <person name="Bhalerao R.R."/>
            <person name="Bhalerao R.P."/>
            <person name="Blaudez D."/>
            <person name="Boerjan W."/>
            <person name="Brun A."/>
            <person name="Brunner A."/>
            <person name="Busov V."/>
            <person name="Campbell M."/>
            <person name="Carlson J."/>
            <person name="Chalot M."/>
            <person name="Chapman J."/>
            <person name="Chen G.L."/>
            <person name="Cooper D."/>
            <person name="Coutinho P.M."/>
            <person name="Couturier J."/>
            <person name="Covert S."/>
            <person name="Cronk Q."/>
            <person name="Cunningham R."/>
            <person name="Davis J."/>
            <person name="Degroeve S."/>
            <person name="Dejardin A."/>
            <person name="Depamphilis C."/>
            <person name="Detter J."/>
            <person name="Dirks B."/>
            <person name="Dubchak I."/>
            <person name="Duplessis S."/>
            <person name="Ehlting J."/>
            <person name="Ellis B."/>
            <person name="Gendler K."/>
            <person name="Goodstein D."/>
            <person name="Gribskov M."/>
            <person name="Grimwood J."/>
            <person name="Groover A."/>
            <person name="Gunter L."/>
            <person name="Hamberger B."/>
            <person name="Heinze B."/>
            <person name="Helariutta Y."/>
            <person name="Henrissat B."/>
            <person name="Holligan D."/>
            <person name="Holt R."/>
            <person name="Huang W."/>
            <person name="Islam-Faridi N."/>
            <person name="Jones S."/>
            <person name="Jones-Rhoades M."/>
            <person name="Jorgensen R."/>
            <person name="Joshi C."/>
            <person name="Kangasjarvi J."/>
            <person name="Karlsson J."/>
            <person name="Kelleher C."/>
            <person name="Kirkpatrick R."/>
            <person name="Kirst M."/>
            <person name="Kohler A."/>
            <person name="Kalluri U."/>
            <person name="Larimer F."/>
            <person name="Leebens-Mack J."/>
            <person name="Leple J.C."/>
            <person name="Locascio P."/>
            <person name="Lou Y."/>
            <person name="Lucas S."/>
            <person name="Martin F."/>
            <person name="Montanini B."/>
            <person name="Napoli C."/>
            <person name="Nelson D.R."/>
            <person name="Nelson C."/>
            <person name="Nieminen K."/>
            <person name="Nilsson O."/>
            <person name="Pereda V."/>
            <person name="Peter G."/>
            <person name="Philippe R."/>
            <person name="Pilate G."/>
            <person name="Poliakov A."/>
            <person name="Razumovskaya J."/>
            <person name="Richardson P."/>
            <person name="Rinaldi C."/>
            <person name="Ritland K."/>
            <person name="Rouze P."/>
            <person name="Ryaboy D."/>
            <person name="Schmutz J."/>
            <person name="Schrader J."/>
            <person name="Segerman B."/>
            <person name="Shin H."/>
            <person name="Siddiqui A."/>
            <person name="Sterky F."/>
            <person name="Terry A."/>
            <person name="Tsai C.J."/>
            <person name="Uberbacher E."/>
            <person name="Unneberg P."/>
            <person name="Vahala J."/>
            <person name="Wall K."/>
            <person name="Wessler S."/>
            <person name="Yang G."/>
            <person name="Yin T."/>
            <person name="Douglas C."/>
            <person name="Marra M."/>
            <person name="Sandberg G."/>
            <person name="Van de Peer Y."/>
            <person name="Rokhsar D."/>
        </authorList>
    </citation>
    <scope>NUCLEOTIDE SEQUENCE [LARGE SCALE GENOMIC DNA]</scope>
    <source>
        <strain evidence="2">cv. Nisqually</strain>
    </source>
</reference>
<dbReference type="Gramene" id="Potri.018G012401.1.v4.1">
    <property type="protein sequence ID" value="Potri.018G012401.1.v4.1"/>
    <property type="gene ID" value="Potri.018G012401.v4.1"/>
</dbReference>
<dbReference type="Proteomes" id="UP000006729">
    <property type="component" value="Chromosome 18"/>
</dbReference>
<accession>A0A3N7G5P5</accession>
<sequence>MSKVRSVSRMIIVVCQGFLYVLEGGCPQQIWSFLLCWNCPRKRLVINELETFL</sequence>
<gene>
    <name evidence="1" type="ORF">POPTR_018G012401</name>
</gene>